<name>A0ABQ6CWR0_9HYPH</name>
<keyword evidence="3" id="KW-1185">Reference proteome</keyword>
<feature type="domain" description="Surface antigen" evidence="1">
    <location>
        <begin position="45"/>
        <end position="153"/>
    </location>
</feature>
<sequence length="158" mass="16738">MFDRFDFKAAYSARRALGPLCVLFAGMILSSCAISTPLGPIFGSAEDKTTTGSIPAQDNRLSASMTDADWDKTKLALQAAMNPQNPGASMLWSNTEAGTHGSVTPVADAFVENRATCRSFVAALTENAGTQWYQGKGCQTSGGAWTMISVQPWALPHA</sequence>
<evidence type="ECO:0000313" key="3">
    <source>
        <dbReference type="Proteomes" id="UP001156882"/>
    </source>
</evidence>
<gene>
    <name evidence="2" type="ORF">GCM10007874_64760</name>
</gene>
<reference evidence="3" key="1">
    <citation type="journal article" date="2019" name="Int. J. Syst. Evol. Microbiol.">
        <title>The Global Catalogue of Microorganisms (GCM) 10K type strain sequencing project: providing services to taxonomists for standard genome sequencing and annotation.</title>
        <authorList>
            <consortium name="The Broad Institute Genomics Platform"/>
            <consortium name="The Broad Institute Genome Sequencing Center for Infectious Disease"/>
            <person name="Wu L."/>
            <person name="Ma J."/>
        </authorList>
    </citation>
    <scope>NUCLEOTIDE SEQUENCE [LARGE SCALE GENOMIC DNA]</scope>
    <source>
        <strain evidence="3">NBRC 101365</strain>
    </source>
</reference>
<evidence type="ECO:0000313" key="2">
    <source>
        <dbReference type="EMBL" id="GLS23455.1"/>
    </source>
</evidence>
<dbReference type="Proteomes" id="UP001156882">
    <property type="component" value="Unassembled WGS sequence"/>
</dbReference>
<protein>
    <recommendedName>
        <fullName evidence="1">Surface antigen domain-containing protein</fullName>
    </recommendedName>
</protein>
<dbReference type="InterPro" id="IPR032635">
    <property type="entry name" value="Anti_2"/>
</dbReference>
<dbReference type="RefSeq" id="WP_284316389.1">
    <property type="nucleotide sequence ID" value="NZ_BSPC01000075.1"/>
</dbReference>
<organism evidence="2 3">
    <name type="scientific">Labrys miyagiensis</name>
    <dbReference type="NCBI Taxonomy" id="346912"/>
    <lineage>
        <taxon>Bacteria</taxon>
        <taxon>Pseudomonadati</taxon>
        <taxon>Pseudomonadota</taxon>
        <taxon>Alphaproteobacteria</taxon>
        <taxon>Hyphomicrobiales</taxon>
        <taxon>Xanthobacteraceae</taxon>
        <taxon>Labrys</taxon>
    </lineage>
</organism>
<dbReference type="Pfam" id="PF16998">
    <property type="entry name" value="17kDa_Anti_2"/>
    <property type="match status" value="1"/>
</dbReference>
<accession>A0ABQ6CWR0</accession>
<proteinExistence type="predicted"/>
<dbReference type="EMBL" id="BSPC01000075">
    <property type="protein sequence ID" value="GLS23455.1"/>
    <property type="molecule type" value="Genomic_DNA"/>
</dbReference>
<dbReference type="PROSITE" id="PS51257">
    <property type="entry name" value="PROKAR_LIPOPROTEIN"/>
    <property type="match status" value="1"/>
</dbReference>
<comment type="caution">
    <text evidence="2">The sequence shown here is derived from an EMBL/GenBank/DDBJ whole genome shotgun (WGS) entry which is preliminary data.</text>
</comment>
<evidence type="ECO:0000259" key="1">
    <source>
        <dbReference type="Pfam" id="PF16998"/>
    </source>
</evidence>